<dbReference type="SUPFAM" id="SSF103473">
    <property type="entry name" value="MFS general substrate transporter"/>
    <property type="match status" value="1"/>
</dbReference>
<comment type="subcellular location">
    <subcellularLocation>
        <location evidence="1">Membrane</location>
        <topology evidence="1">Multi-pass membrane protein</topology>
    </subcellularLocation>
</comment>
<keyword evidence="4" id="KW-0863">Zinc-finger</keyword>
<feature type="transmembrane region" description="Helical" evidence="10">
    <location>
        <begin position="468"/>
        <end position="494"/>
    </location>
</feature>
<feature type="coiled-coil region" evidence="9">
    <location>
        <begin position="288"/>
        <end position="315"/>
    </location>
</feature>
<feature type="transmembrane region" description="Helical" evidence="10">
    <location>
        <begin position="506"/>
        <end position="527"/>
    </location>
</feature>
<dbReference type="EMBL" id="JAFJYH010000235">
    <property type="protein sequence ID" value="KAG4415107.1"/>
    <property type="molecule type" value="Genomic_DNA"/>
</dbReference>
<feature type="coiled-coil region" evidence="9">
    <location>
        <begin position="658"/>
        <end position="727"/>
    </location>
</feature>
<dbReference type="SMART" id="SM00647">
    <property type="entry name" value="IBR"/>
    <property type="match status" value="1"/>
</dbReference>
<feature type="transmembrane region" description="Helical" evidence="10">
    <location>
        <begin position="399"/>
        <end position="420"/>
    </location>
</feature>
<keyword evidence="2 10" id="KW-0812">Transmembrane</keyword>
<dbReference type="SUPFAM" id="SSF57850">
    <property type="entry name" value="RING/U-box"/>
    <property type="match status" value="1"/>
</dbReference>
<evidence type="ECO:0000256" key="4">
    <source>
        <dbReference type="ARBA" id="ARBA00022771"/>
    </source>
</evidence>
<feature type="coiled-coil region" evidence="9">
    <location>
        <begin position="763"/>
        <end position="843"/>
    </location>
</feature>
<keyword evidence="7 10" id="KW-1133">Transmembrane helix</keyword>
<dbReference type="InterPro" id="IPR020846">
    <property type="entry name" value="MFS_dom"/>
</dbReference>
<evidence type="ECO:0000256" key="8">
    <source>
        <dbReference type="ARBA" id="ARBA00023136"/>
    </source>
</evidence>
<sequence>MAIGTGNGAVEEKLGRVQLRTESGEIILVPKPSSDPNDPLNWSQPFKYYIAIVTCAGMLMTTFLAAGPTVALVEIATDFAGGDRSKLAELIPQVAYFFTASALTQGTGNLIWQPLINKYGRRPIYIISFSGYLATAVWSGLTLNYVSELVARILLGFFSGAGECLGPGTISDLFFLHERGSMMAIYSFAVGSGVSIGIIASGFIVLKNSWQTIYFVGAALIGILLLLIIFTMPETAYNRSYDDQDDDDILKTKGADYRLSLSIILDDAEKARVTRYYEENDRLAKMASSEESSIIERLEERIRRLEEAVLGNRQYTPLSSGIRSAKKSYWSTLALFTGEKYTTQSLWTMFVRPFGMILLPPVFWATLVMATLVGFSVAISSTFANDFAVAYNFTAFQSGLGFFGSLVGGLLAMPAGGPVGEAVANYFTIRNRGIREPEFRLPAMAISIITAPLGLILYGVGLQNKMHFMVPITGIGLLSFSAGQAMNISFVYTLDAYGPVAGEVTIAQLAFKSVIGFGLSATTNSWIASSGLVVALSEMAGITAFVLLLSIPMFFWGARLRRWSLGWPVVKFTEVPDFAYGPSIALERHLAEQQNPWTEDRPSARWGSSARGSPAKADYRLIDEFKEPNISEGNRLSRSNTLRQQNLYGEDSLLRATIQENESKIQEQEHTANELTKVIERMTNEEELLHPQVWNLSEELSKAKVEADNFKLQVTTLEEQNRNLNWQYQVASISMNDLEGASNEKDHELSARSNTIHVLSGHNQQLQRRVAHLERSVSSTNQSTGTDIQSFFDRHTEMENAHRDLSTRLEAETQKRTELRETFEAMESDNASLKTVIEELQKDASGLEICQPQTLRSLLTMRLVDQALISADVGSSLQNQNWSSTGLAQKSLDTKCSPAGIQELANLLPTGPDYVAFYKRMKAENHVKIYIKAMVFRQALEAFEPKPAYETLKKAAEIMNRLVEANRIYSLFDPRFDPAMVDETGCIPEFNAGTIFNAVLENTSSPGPLFLRFIRRQSRPKSCMVCSKTMFEIDYGDVRTWKAACQGFEGSWIWNILVFPTSEIQKCDHDLEVCRSCTAEHLRCSLTSGGPSACDNLSCPQCSRVLSYQEIHQLADTETVTKYEKFRLQTFLSQDPNFRWCLSPLCETGQLYQTAPRNRKTSCEECNFEMCFKHEMPWHKGLTCDEYDNIREHGDPSYEETQEWIRTNTKPCPGCQALNVIMSSVGNVLRTGLRLELRAKMDMLKGVSSGRMMFVLLVSGAKTSKMLYELGMDISGENDYIKWKDKDPLVINARTGYEAFVRGEDNRRTNQAEHFTGIFSPLDRIDVRRRVARTSLPDAALCCAKYQEGLIPVVRFCI</sequence>
<feature type="transmembrane region" description="Helical" evidence="10">
    <location>
        <begin position="93"/>
        <end position="112"/>
    </location>
</feature>
<dbReference type="PROSITE" id="PS50850">
    <property type="entry name" value="MFS"/>
    <property type="match status" value="1"/>
</dbReference>
<evidence type="ECO:0000256" key="2">
    <source>
        <dbReference type="ARBA" id="ARBA00022692"/>
    </source>
</evidence>
<feature type="transmembrane region" description="Helical" evidence="10">
    <location>
        <begin position="357"/>
        <end position="379"/>
    </location>
</feature>
<dbReference type="GO" id="GO:0022857">
    <property type="term" value="F:transmembrane transporter activity"/>
    <property type="evidence" value="ECO:0007669"/>
    <property type="project" value="InterPro"/>
</dbReference>
<accession>A0A8H7W4P0</accession>
<feature type="transmembrane region" description="Helical" evidence="10">
    <location>
        <begin position="124"/>
        <end position="141"/>
    </location>
</feature>
<dbReference type="PANTHER" id="PTHR23502:SF34">
    <property type="entry name" value="PROTEIN HOL1"/>
    <property type="match status" value="1"/>
</dbReference>
<evidence type="ECO:0000256" key="1">
    <source>
        <dbReference type="ARBA" id="ARBA00004141"/>
    </source>
</evidence>
<feature type="transmembrane region" description="Helical" evidence="10">
    <location>
        <begin position="441"/>
        <end position="462"/>
    </location>
</feature>
<dbReference type="Proteomes" id="UP000664132">
    <property type="component" value="Unassembled WGS sequence"/>
</dbReference>
<name>A0A8H7W4P0_9HELO</name>
<gene>
    <name evidence="12" type="ORF">IFR04_011744</name>
</gene>
<proteinExistence type="predicted"/>
<comment type="caution">
    <text evidence="12">The sequence shown here is derived from an EMBL/GenBank/DDBJ whole genome shotgun (WGS) entry which is preliminary data.</text>
</comment>
<dbReference type="InterPro" id="IPR002867">
    <property type="entry name" value="IBR_dom"/>
</dbReference>
<protein>
    <recommendedName>
        <fullName evidence="11">Major facilitator superfamily (MFS) profile domain-containing protein</fullName>
    </recommendedName>
</protein>
<keyword evidence="9" id="KW-0175">Coiled coil</keyword>
<keyword evidence="3" id="KW-0479">Metal-binding</keyword>
<keyword evidence="5" id="KW-0833">Ubl conjugation pathway</keyword>
<dbReference type="CDD" id="cd20335">
    <property type="entry name" value="BRcat_RBR"/>
    <property type="match status" value="1"/>
</dbReference>
<evidence type="ECO:0000256" key="9">
    <source>
        <dbReference type="SAM" id="Coils"/>
    </source>
</evidence>
<evidence type="ECO:0000259" key="11">
    <source>
        <dbReference type="PROSITE" id="PS50850"/>
    </source>
</evidence>
<evidence type="ECO:0000256" key="6">
    <source>
        <dbReference type="ARBA" id="ARBA00022833"/>
    </source>
</evidence>
<feature type="transmembrane region" description="Helical" evidence="10">
    <location>
        <begin position="212"/>
        <end position="230"/>
    </location>
</feature>
<feature type="transmembrane region" description="Helical" evidence="10">
    <location>
        <begin position="183"/>
        <end position="206"/>
    </location>
</feature>
<organism evidence="12 13">
    <name type="scientific">Cadophora malorum</name>
    <dbReference type="NCBI Taxonomy" id="108018"/>
    <lineage>
        <taxon>Eukaryota</taxon>
        <taxon>Fungi</taxon>
        <taxon>Dikarya</taxon>
        <taxon>Ascomycota</taxon>
        <taxon>Pezizomycotina</taxon>
        <taxon>Leotiomycetes</taxon>
        <taxon>Helotiales</taxon>
        <taxon>Ploettnerulaceae</taxon>
        <taxon>Cadophora</taxon>
    </lineage>
</organism>
<dbReference type="Pfam" id="PF07690">
    <property type="entry name" value="MFS_1"/>
    <property type="match status" value="1"/>
</dbReference>
<evidence type="ECO:0000256" key="7">
    <source>
        <dbReference type="ARBA" id="ARBA00022989"/>
    </source>
</evidence>
<dbReference type="Gene3D" id="3.30.40.10">
    <property type="entry name" value="Zinc/RING finger domain, C3HC4 (zinc finger)"/>
    <property type="match status" value="1"/>
</dbReference>
<evidence type="ECO:0000313" key="13">
    <source>
        <dbReference type="Proteomes" id="UP000664132"/>
    </source>
</evidence>
<dbReference type="PANTHER" id="PTHR23502">
    <property type="entry name" value="MAJOR FACILITATOR SUPERFAMILY"/>
    <property type="match status" value="1"/>
</dbReference>
<dbReference type="GO" id="GO:0008270">
    <property type="term" value="F:zinc ion binding"/>
    <property type="evidence" value="ECO:0007669"/>
    <property type="project" value="UniProtKB-KW"/>
</dbReference>
<dbReference type="InterPro" id="IPR011701">
    <property type="entry name" value="MFS"/>
</dbReference>
<evidence type="ECO:0000256" key="5">
    <source>
        <dbReference type="ARBA" id="ARBA00022786"/>
    </source>
</evidence>
<evidence type="ECO:0000256" key="3">
    <source>
        <dbReference type="ARBA" id="ARBA00022723"/>
    </source>
</evidence>
<feature type="transmembrane region" description="Helical" evidence="10">
    <location>
        <begin position="539"/>
        <end position="558"/>
    </location>
</feature>
<keyword evidence="13" id="KW-1185">Reference proteome</keyword>
<dbReference type="GO" id="GO:0005886">
    <property type="term" value="C:plasma membrane"/>
    <property type="evidence" value="ECO:0007669"/>
    <property type="project" value="TreeGrafter"/>
</dbReference>
<dbReference type="InterPro" id="IPR036259">
    <property type="entry name" value="MFS_trans_sf"/>
</dbReference>
<feature type="transmembrane region" description="Helical" evidence="10">
    <location>
        <begin position="48"/>
        <end position="73"/>
    </location>
</feature>
<dbReference type="OrthoDB" id="5215911at2759"/>
<keyword evidence="6" id="KW-0862">Zinc</keyword>
<dbReference type="InterPro" id="IPR013083">
    <property type="entry name" value="Znf_RING/FYVE/PHD"/>
</dbReference>
<keyword evidence="8 10" id="KW-0472">Membrane</keyword>
<feature type="domain" description="Major facilitator superfamily (MFS) profile" evidence="11">
    <location>
        <begin position="50"/>
        <end position="561"/>
    </location>
</feature>
<dbReference type="Pfam" id="PF01485">
    <property type="entry name" value="IBR"/>
    <property type="match status" value="1"/>
</dbReference>
<evidence type="ECO:0000313" key="12">
    <source>
        <dbReference type="EMBL" id="KAG4415107.1"/>
    </source>
</evidence>
<reference evidence="12" key="1">
    <citation type="submission" date="2021-02" db="EMBL/GenBank/DDBJ databases">
        <title>Genome sequence Cadophora malorum strain M34.</title>
        <authorList>
            <person name="Stefanovic E."/>
            <person name="Vu D."/>
            <person name="Scully C."/>
            <person name="Dijksterhuis J."/>
            <person name="Roader J."/>
            <person name="Houbraken J."/>
        </authorList>
    </citation>
    <scope>NUCLEOTIDE SEQUENCE</scope>
    <source>
        <strain evidence="12">M34</strain>
    </source>
</reference>
<dbReference type="Gene3D" id="1.20.1250.20">
    <property type="entry name" value="MFS general substrate transporter like domains"/>
    <property type="match status" value="1"/>
</dbReference>
<evidence type="ECO:0000256" key="10">
    <source>
        <dbReference type="SAM" id="Phobius"/>
    </source>
</evidence>